<keyword evidence="5 8" id="KW-1133">Transmembrane helix</keyword>
<sequence length="650" mass="74112">MIYNAFNIISFLFIFSIINKISTRLILKSSNTFEEVKVGLDMVSGSVAAYGDFNGDKFTDVFILDSSLQKLSVYLWQTNSTSFVPLNTANIDVSSESLYIVNVISNDFNYDGKLDVLIMATKEKSDKPNNELIMKLYLGNQKSFDKFVEVPSSMNIQPTLIDFYGNMRPNLLGYPYNQNNIYKLHVWKFNDTKAEIQEVSLNDKEKKKEFCKISLPHSNAFIDLDGDCLSDLFVTCDDGTFEIWKNTVDNDKGFVFSKSGKLPENIGPISFADMDGDGTIDMVFYEWVNTGSTWSKKKEWNLHIVYNKQIPLCSKTVETNCRSVHDLCSADNNYTFDFDLEGDGHIKIPIKEPIEFDSLYDKANIPIPIRIGDINMDGYPDIVLSVSDTTKPIEIYESIPCSEKFGCSKNAVKAKRRTLVYSEHSKVLNRRQNIRSAAFMDIEENGTVDILLFGEQDANKRIYTVINNLHNDAFFMKTITLNGACSSICSLKDEKYSPFGVNHIGSTFKFTVIDLVGQKRANQVAQLSQSNYNALQTPYCLFGLGRTNSYMEELFVGVSRRKSKHYNIYSGMIPNSQLIIIPYQQENEDPSSWQLKQFINPSEYVPYVFISLVCTIVILIIITLLLQFLEKREDELEKKRALHIINFDAF</sequence>
<evidence type="ECO:0000259" key="9">
    <source>
        <dbReference type="Pfam" id="PF23122"/>
    </source>
</evidence>
<dbReference type="InterPro" id="IPR013517">
    <property type="entry name" value="FG-GAP"/>
</dbReference>
<accession>A0A1Y2AJI5</accession>
<keyword evidence="3 8" id="KW-0812">Transmembrane</keyword>
<dbReference type="PANTHER" id="PTHR13412:SF0">
    <property type="entry name" value="T-CELL IMMUNOMODULATORY PROTEIN"/>
    <property type="match status" value="1"/>
</dbReference>
<dbReference type="Proteomes" id="UP000193920">
    <property type="component" value="Unassembled WGS sequence"/>
</dbReference>
<evidence type="ECO:0000256" key="6">
    <source>
        <dbReference type="ARBA" id="ARBA00023136"/>
    </source>
</evidence>
<dbReference type="PANTHER" id="PTHR13412">
    <property type="entry name" value="T-CELL IMMUNOMODULATORY PROTEIN HOMOLOG"/>
    <property type="match status" value="1"/>
</dbReference>
<dbReference type="InterPro" id="IPR028994">
    <property type="entry name" value="Integrin_alpha_N"/>
</dbReference>
<evidence type="ECO:0000256" key="3">
    <source>
        <dbReference type="ARBA" id="ARBA00022692"/>
    </source>
</evidence>
<evidence type="ECO:0000256" key="2">
    <source>
        <dbReference type="ARBA" id="ARBA00006496"/>
    </source>
</evidence>
<dbReference type="InterPro" id="IPR024881">
    <property type="entry name" value="Tip"/>
</dbReference>
<evidence type="ECO:0000313" key="10">
    <source>
        <dbReference type="EMBL" id="ORY22743.1"/>
    </source>
</evidence>
<protein>
    <recommendedName>
        <fullName evidence="9">T-cell immunomodulatory protein TIP C2 domain-containing protein</fullName>
    </recommendedName>
</protein>
<feature type="transmembrane region" description="Helical" evidence="8">
    <location>
        <begin position="604"/>
        <end position="629"/>
    </location>
</feature>
<evidence type="ECO:0000256" key="1">
    <source>
        <dbReference type="ARBA" id="ARBA00004479"/>
    </source>
</evidence>
<name>A0A1Y2AJI5_9FUNG</name>
<proteinExistence type="inferred from homology"/>
<dbReference type="Gene3D" id="2.130.10.130">
    <property type="entry name" value="Integrin alpha, N-terminal"/>
    <property type="match status" value="1"/>
</dbReference>
<dbReference type="OrthoDB" id="10022113at2759"/>
<dbReference type="InterPro" id="IPR057089">
    <property type="entry name" value="C2_TIP"/>
</dbReference>
<comment type="subcellular location">
    <subcellularLocation>
        <location evidence="1">Membrane</location>
        <topology evidence="1">Single-pass type I membrane protein</topology>
    </subcellularLocation>
</comment>
<keyword evidence="4" id="KW-0732">Signal</keyword>
<reference evidence="10 11" key="1">
    <citation type="submission" date="2016-08" db="EMBL/GenBank/DDBJ databases">
        <title>A Parts List for Fungal Cellulosomes Revealed by Comparative Genomics.</title>
        <authorList>
            <consortium name="DOE Joint Genome Institute"/>
            <person name="Haitjema C.H."/>
            <person name="Gilmore S.P."/>
            <person name="Henske J.K."/>
            <person name="Solomon K.V."/>
            <person name="De Groot R."/>
            <person name="Kuo A."/>
            <person name="Mondo S.J."/>
            <person name="Salamov A.A."/>
            <person name="Labutti K."/>
            <person name="Zhao Z."/>
            <person name="Chiniquy J."/>
            <person name="Barry K."/>
            <person name="Brewer H.M."/>
            <person name="Purvine S.O."/>
            <person name="Wright A.T."/>
            <person name="Boxma B."/>
            <person name="Van Alen T."/>
            <person name="Hackstein J.H."/>
            <person name="Baker S.E."/>
            <person name="Grigoriev I.V."/>
            <person name="O'Malley M.A."/>
        </authorList>
    </citation>
    <scope>NUCLEOTIDE SEQUENCE [LARGE SCALE GENOMIC DNA]</scope>
    <source>
        <strain evidence="10 11">G1</strain>
    </source>
</reference>
<evidence type="ECO:0000256" key="8">
    <source>
        <dbReference type="SAM" id="Phobius"/>
    </source>
</evidence>
<dbReference type="Pfam" id="PF13517">
    <property type="entry name" value="FG-GAP_3"/>
    <property type="match status" value="2"/>
</dbReference>
<evidence type="ECO:0000256" key="7">
    <source>
        <dbReference type="ARBA" id="ARBA00023180"/>
    </source>
</evidence>
<organism evidence="10 11">
    <name type="scientific">Neocallimastix californiae</name>
    <dbReference type="NCBI Taxonomy" id="1754190"/>
    <lineage>
        <taxon>Eukaryota</taxon>
        <taxon>Fungi</taxon>
        <taxon>Fungi incertae sedis</taxon>
        <taxon>Chytridiomycota</taxon>
        <taxon>Chytridiomycota incertae sedis</taxon>
        <taxon>Neocallimastigomycetes</taxon>
        <taxon>Neocallimastigales</taxon>
        <taxon>Neocallimastigaceae</taxon>
        <taxon>Neocallimastix</taxon>
    </lineage>
</organism>
<dbReference type="EMBL" id="MCOG01000243">
    <property type="protein sequence ID" value="ORY22743.1"/>
    <property type="molecule type" value="Genomic_DNA"/>
</dbReference>
<dbReference type="AlphaFoldDB" id="A0A1Y2AJI5"/>
<keyword evidence="11" id="KW-1185">Reference proteome</keyword>
<dbReference type="Pfam" id="PF23122">
    <property type="entry name" value="C2_ITFG1"/>
    <property type="match status" value="1"/>
</dbReference>
<evidence type="ECO:0000256" key="4">
    <source>
        <dbReference type="ARBA" id="ARBA00022729"/>
    </source>
</evidence>
<evidence type="ECO:0000313" key="11">
    <source>
        <dbReference type="Proteomes" id="UP000193920"/>
    </source>
</evidence>
<dbReference type="GO" id="GO:0005886">
    <property type="term" value="C:plasma membrane"/>
    <property type="evidence" value="ECO:0007669"/>
    <property type="project" value="TreeGrafter"/>
</dbReference>
<keyword evidence="6 8" id="KW-0472">Membrane</keyword>
<comment type="caution">
    <text evidence="10">The sequence shown here is derived from an EMBL/GenBank/DDBJ whole genome shotgun (WGS) entry which is preliminary data.</text>
</comment>
<gene>
    <name evidence="10" type="ORF">LY90DRAFT_675784</name>
</gene>
<evidence type="ECO:0000256" key="5">
    <source>
        <dbReference type="ARBA" id="ARBA00022989"/>
    </source>
</evidence>
<dbReference type="SUPFAM" id="SSF69318">
    <property type="entry name" value="Integrin alpha N-terminal domain"/>
    <property type="match status" value="1"/>
</dbReference>
<keyword evidence="7" id="KW-0325">Glycoprotein</keyword>
<feature type="transmembrane region" description="Helical" evidence="8">
    <location>
        <begin position="6"/>
        <end position="27"/>
    </location>
</feature>
<comment type="similarity">
    <text evidence="2">Belongs to the TIP family.</text>
</comment>
<feature type="domain" description="T-cell immunomodulatory protein TIP C2" evidence="9">
    <location>
        <begin position="498"/>
        <end position="598"/>
    </location>
</feature>